<feature type="domain" description="PB1" evidence="2">
    <location>
        <begin position="58"/>
        <end position="146"/>
    </location>
</feature>
<dbReference type="InterPro" id="IPR053198">
    <property type="entry name" value="Gynoecium_Dev_Regulator"/>
</dbReference>
<name>A0A498IPF9_MALDO</name>
<evidence type="ECO:0000259" key="2">
    <source>
        <dbReference type="SMART" id="SM00666"/>
    </source>
</evidence>
<evidence type="ECO:0000313" key="4">
    <source>
        <dbReference type="Proteomes" id="UP000290289"/>
    </source>
</evidence>
<dbReference type="Proteomes" id="UP000290289">
    <property type="component" value="Chromosome 10"/>
</dbReference>
<reference evidence="3 4" key="1">
    <citation type="submission" date="2018-10" db="EMBL/GenBank/DDBJ databases">
        <title>A high-quality apple genome assembly.</title>
        <authorList>
            <person name="Hu J."/>
        </authorList>
    </citation>
    <scope>NUCLEOTIDE SEQUENCE [LARGE SCALE GENOMIC DNA]</scope>
    <source>
        <strain evidence="4">cv. HFTH1</strain>
        <tissue evidence="3">Young leaf</tissue>
    </source>
</reference>
<dbReference type="SUPFAM" id="SSF54277">
    <property type="entry name" value="CAD &amp; PB1 domains"/>
    <property type="match status" value="1"/>
</dbReference>
<dbReference type="PANTHER" id="PTHR31066:SF100">
    <property type="entry name" value="PB1 DOMAIN-CONTAINING PROTEIN"/>
    <property type="match status" value="1"/>
</dbReference>
<evidence type="ECO:0000313" key="3">
    <source>
        <dbReference type="EMBL" id="RXH85408.1"/>
    </source>
</evidence>
<dbReference type="AlphaFoldDB" id="A0A498IPF9"/>
<keyword evidence="4" id="KW-1185">Reference proteome</keyword>
<dbReference type="PANTHER" id="PTHR31066">
    <property type="entry name" value="OS05G0427100 PROTEIN-RELATED"/>
    <property type="match status" value="1"/>
</dbReference>
<accession>A0A498IPF9</accession>
<dbReference type="FunFam" id="3.10.20.90:FF:000058">
    <property type="entry name" value="Octicosapeptide/phox/Bem1p domain kinase superfamily protein"/>
    <property type="match status" value="1"/>
</dbReference>
<sequence length="540" mass="58946">MENYSYGSYPESGNSSPRSRDIDFENTPPWEVDPANPQTQNYKAKFMCSYGGKILPRPHDNQLCYVGGETKIFAVDRNIKFAAIISKLSSLSEYDVSFKYQLPGEDLDALISVTNDDDLEHMMHEYDRLYRASGRPARMRLFLFNASPNGGFGSDDGRSDKDRFVEALNSGPTQAPDQNSKPPVENNVDFLFGMEKGGVPAVVSLPPPPAPTIPGQVAPPPEFVRSGHLDRVIGSDPVVTSVEFQRQLQRLQIGEQDQQAMYRRKNDDNLVGGYTGAGDYYVQKMPEKAPPATAAPPAGYWPEKQVTSGGFPGTGAPEQPMYMFTSAPGGGAVYHAQPPMVRPVTGPPGQGYYQVQQRMGSEIYREQPPMYNVVPQPQQQQQQPTTLPPQPPKYVATYADTTPYTQVAYDSTTGRQVYYTAPGGVVQQQQQAYQAVGPAGVGGEMRAAGGLGQEGKVVGSKLPQASILRKAGALCTGYHLLLFLRNETIAINFIWCSLHKQALIIIPPLAITNTRRLAQAPPVQFCRKSRGMGGTGTGRG</sequence>
<dbReference type="InterPro" id="IPR000270">
    <property type="entry name" value="PB1_dom"/>
</dbReference>
<organism evidence="3 4">
    <name type="scientific">Malus domestica</name>
    <name type="common">Apple</name>
    <name type="synonym">Pyrus malus</name>
    <dbReference type="NCBI Taxonomy" id="3750"/>
    <lineage>
        <taxon>Eukaryota</taxon>
        <taxon>Viridiplantae</taxon>
        <taxon>Streptophyta</taxon>
        <taxon>Embryophyta</taxon>
        <taxon>Tracheophyta</taxon>
        <taxon>Spermatophyta</taxon>
        <taxon>Magnoliopsida</taxon>
        <taxon>eudicotyledons</taxon>
        <taxon>Gunneridae</taxon>
        <taxon>Pentapetalae</taxon>
        <taxon>rosids</taxon>
        <taxon>fabids</taxon>
        <taxon>Rosales</taxon>
        <taxon>Rosaceae</taxon>
        <taxon>Amygdaloideae</taxon>
        <taxon>Maleae</taxon>
        <taxon>Malus</taxon>
    </lineage>
</organism>
<dbReference type="Pfam" id="PF00564">
    <property type="entry name" value="PB1"/>
    <property type="match status" value="1"/>
</dbReference>
<dbReference type="SMART" id="SM00666">
    <property type="entry name" value="PB1"/>
    <property type="match status" value="1"/>
</dbReference>
<comment type="caution">
    <text evidence="3">The sequence shown here is derived from an EMBL/GenBank/DDBJ whole genome shotgun (WGS) entry which is preliminary data.</text>
</comment>
<dbReference type="Gene3D" id="3.10.20.90">
    <property type="entry name" value="Phosphatidylinositol 3-kinase Catalytic Subunit, Chain A, domain 1"/>
    <property type="match status" value="1"/>
</dbReference>
<dbReference type="EMBL" id="RDQH01000336">
    <property type="protein sequence ID" value="RXH85408.1"/>
    <property type="molecule type" value="Genomic_DNA"/>
</dbReference>
<evidence type="ECO:0000256" key="1">
    <source>
        <dbReference type="SAM" id="MobiDB-lite"/>
    </source>
</evidence>
<protein>
    <recommendedName>
        <fullName evidence="2">PB1 domain-containing protein</fullName>
    </recommendedName>
</protein>
<dbReference type="CDD" id="cd06410">
    <property type="entry name" value="PB1_UP2"/>
    <property type="match status" value="1"/>
</dbReference>
<gene>
    <name evidence="3" type="ORF">DVH24_002506</name>
</gene>
<feature type="region of interest" description="Disordered" evidence="1">
    <location>
        <begin position="1"/>
        <end position="36"/>
    </location>
</feature>
<proteinExistence type="predicted"/>